<organism evidence="2 3">
    <name type="scientific">Dorcoceras hygrometricum</name>
    <dbReference type="NCBI Taxonomy" id="472368"/>
    <lineage>
        <taxon>Eukaryota</taxon>
        <taxon>Viridiplantae</taxon>
        <taxon>Streptophyta</taxon>
        <taxon>Embryophyta</taxon>
        <taxon>Tracheophyta</taxon>
        <taxon>Spermatophyta</taxon>
        <taxon>Magnoliopsida</taxon>
        <taxon>eudicotyledons</taxon>
        <taxon>Gunneridae</taxon>
        <taxon>Pentapetalae</taxon>
        <taxon>asterids</taxon>
        <taxon>lamiids</taxon>
        <taxon>Lamiales</taxon>
        <taxon>Gesneriaceae</taxon>
        <taxon>Didymocarpoideae</taxon>
        <taxon>Trichosporeae</taxon>
        <taxon>Loxocarpinae</taxon>
        <taxon>Dorcoceras</taxon>
    </lineage>
</organism>
<dbReference type="Proteomes" id="UP000250235">
    <property type="component" value="Unassembled WGS sequence"/>
</dbReference>
<protein>
    <submittedName>
        <fullName evidence="2">Uncharacterized protein</fullName>
    </submittedName>
</protein>
<dbReference type="AlphaFoldDB" id="A0A2Z7CNY3"/>
<keyword evidence="3" id="KW-1185">Reference proteome</keyword>
<evidence type="ECO:0000256" key="1">
    <source>
        <dbReference type="SAM" id="MobiDB-lite"/>
    </source>
</evidence>
<proteinExistence type="predicted"/>
<accession>A0A2Z7CNY3</accession>
<feature type="compositionally biased region" description="Basic and acidic residues" evidence="1">
    <location>
        <begin position="128"/>
        <end position="142"/>
    </location>
</feature>
<sequence length="167" mass="18639">MVQVRQLMEEQQVQLESADGWRCVYPRPTFFRVLDLALSMLPLVSEVTWTGSPEVAGWTKVARMFQLTPVREEESGSRESTPEAVEGAQVEGNQTEGSTKPIPETEGAQVEGKQTEGSTKSIPATGDQVERNQSEGSTRIDQDLAEFVDLSLEQRIEIIIQRSWART</sequence>
<name>A0A2Z7CNY3_9LAMI</name>
<gene>
    <name evidence="2" type="ORF">F511_17870</name>
</gene>
<feature type="compositionally biased region" description="Basic and acidic residues" evidence="1">
    <location>
        <begin position="70"/>
        <end position="81"/>
    </location>
</feature>
<evidence type="ECO:0000313" key="2">
    <source>
        <dbReference type="EMBL" id="KZV46429.1"/>
    </source>
</evidence>
<reference evidence="2 3" key="1">
    <citation type="journal article" date="2015" name="Proc. Natl. Acad. Sci. U.S.A.">
        <title>The resurrection genome of Boea hygrometrica: A blueprint for survival of dehydration.</title>
        <authorList>
            <person name="Xiao L."/>
            <person name="Yang G."/>
            <person name="Zhang L."/>
            <person name="Yang X."/>
            <person name="Zhao S."/>
            <person name="Ji Z."/>
            <person name="Zhou Q."/>
            <person name="Hu M."/>
            <person name="Wang Y."/>
            <person name="Chen M."/>
            <person name="Xu Y."/>
            <person name="Jin H."/>
            <person name="Xiao X."/>
            <person name="Hu G."/>
            <person name="Bao F."/>
            <person name="Hu Y."/>
            <person name="Wan P."/>
            <person name="Li L."/>
            <person name="Deng X."/>
            <person name="Kuang T."/>
            <person name="Xiang C."/>
            <person name="Zhu J.K."/>
            <person name="Oliver M.J."/>
            <person name="He Y."/>
        </authorList>
    </citation>
    <scope>NUCLEOTIDE SEQUENCE [LARGE SCALE GENOMIC DNA]</scope>
    <source>
        <strain evidence="3">cv. XS01</strain>
    </source>
</reference>
<feature type="region of interest" description="Disordered" evidence="1">
    <location>
        <begin position="69"/>
        <end position="142"/>
    </location>
</feature>
<evidence type="ECO:0000313" key="3">
    <source>
        <dbReference type="Proteomes" id="UP000250235"/>
    </source>
</evidence>
<dbReference type="EMBL" id="KQ995669">
    <property type="protein sequence ID" value="KZV46429.1"/>
    <property type="molecule type" value="Genomic_DNA"/>
</dbReference>